<accession>A0ABX9A6X7</accession>
<keyword evidence="1" id="KW-0472">Membrane</keyword>
<keyword evidence="1" id="KW-1133">Transmembrane helix</keyword>
<dbReference type="EMBL" id="CP081294">
    <property type="protein sequence ID" value="QZD95013.1"/>
    <property type="molecule type" value="Genomic_DNA"/>
</dbReference>
<reference evidence="2 3" key="1">
    <citation type="submission" date="2021-08" db="EMBL/GenBank/DDBJ databases">
        <title>Comparative Genomics Analysis of the Genus Qipengyuania Reveals Extensive Genetic Diversity and Metabolic Versatility, Including the Description of Fifteen Novel Species.</title>
        <authorList>
            <person name="Liu Y."/>
        </authorList>
    </citation>
    <scope>NUCLEOTIDE SEQUENCE [LARGE SCALE GENOMIC DNA]</scope>
    <source>
        <strain evidence="2 3">1NDH1</strain>
    </source>
</reference>
<evidence type="ECO:0000256" key="1">
    <source>
        <dbReference type="SAM" id="Phobius"/>
    </source>
</evidence>
<evidence type="ECO:0000313" key="2">
    <source>
        <dbReference type="EMBL" id="QZD95013.1"/>
    </source>
</evidence>
<proteinExistence type="predicted"/>
<name>A0ABX9A6X7_9SPHN</name>
<protein>
    <submittedName>
        <fullName evidence="2">Uncharacterized protein</fullName>
    </submittedName>
</protein>
<gene>
    <name evidence="2" type="ORF">K3136_13215</name>
</gene>
<organism evidence="2 3">
    <name type="scientific">Qipengyuania gelatinilytica</name>
    <dbReference type="NCBI Taxonomy" id="2867231"/>
    <lineage>
        <taxon>Bacteria</taxon>
        <taxon>Pseudomonadati</taxon>
        <taxon>Pseudomonadota</taxon>
        <taxon>Alphaproteobacteria</taxon>
        <taxon>Sphingomonadales</taxon>
        <taxon>Erythrobacteraceae</taxon>
        <taxon>Qipengyuania</taxon>
    </lineage>
</organism>
<feature type="transmembrane region" description="Helical" evidence="1">
    <location>
        <begin position="14"/>
        <end position="34"/>
    </location>
</feature>
<keyword evidence="3" id="KW-1185">Reference proteome</keyword>
<sequence>MQEDDRGWWKFLEFLFSGQPGSFVFWGLLAFYLLTRKNKSWIDHDAWIPFYERDKDQ</sequence>
<evidence type="ECO:0000313" key="3">
    <source>
        <dbReference type="Proteomes" id="UP000824321"/>
    </source>
</evidence>
<dbReference type="RefSeq" id="WP_221430755.1">
    <property type="nucleotide sequence ID" value="NZ_CP081294.1"/>
</dbReference>
<keyword evidence="1" id="KW-0812">Transmembrane</keyword>
<dbReference type="Proteomes" id="UP000824321">
    <property type="component" value="Chromosome"/>
</dbReference>